<keyword evidence="2" id="KW-1185">Reference proteome</keyword>
<evidence type="ECO:0000313" key="2">
    <source>
        <dbReference type="Proteomes" id="UP001324380"/>
    </source>
</evidence>
<proteinExistence type="predicted"/>
<protein>
    <submittedName>
        <fullName evidence="1">Uncharacterized protein</fullName>
    </submittedName>
</protein>
<organism evidence="1 2">
    <name type="scientific">Mucilaginibacter sabulilitoris</name>
    <dbReference type="NCBI Taxonomy" id="1173583"/>
    <lineage>
        <taxon>Bacteria</taxon>
        <taxon>Pseudomonadati</taxon>
        <taxon>Bacteroidota</taxon>
        <taxon>Sphingobacteriia</taxon>
        <taxon>Sphingobacteriales</taxon>
        <taxon>Sphingobacteriaceae</taxon>
        <taxon>Mucilaginibacter</taxon>
    </lineage>
</organism>
<sequence length="47" mass="5284">MKKLILFTLALLFTGIISSCKKEHKQAELSFVHLYANGFKRDLGSAD</sequence>
<reference evidence="1 2" key="1">
    <citation type="submission" date="2023-11" db="EMBL/GenBank/DDBJ databases">
        <title>Analysis of the Genomes of Mucilaginibacter gossypii cycad 4 and M. sabulilitoris SNA2: microbes with the potential for plant growth promotion.</title>
        <authorList>
            <person name="Hirsch A.M."/>
            <person name="Humm E."/>
            <person name="Rubbi M."/>
            <person name="Del Vecchio G."/>
            <person name="Ha S.M."/>
            <person name="Pellegrini M."/>
            <person name="Gunsalus R.P."/>
        </authorList>
    </citation>
    <scope>NUCLEOTIDE SEQUENCE [LARGE SCALE GENOMIC DNA]</scope>
    <source>
        <strain evidence="1 2">SNA2</strain>
    </source>
</reference>
<dbReference type="PROSITE" id="PS51257">
    <property type="entry name" value="PROKAR_LIPOPROTEIN"/>
    <property type="match status" value="1"/>
</dbReference>
<evidence type="ECO:0000313" key="1">
    <source>
        <dbReference type="EMBL" id="WPU92339.1"/>
    </source>
</evidence>
<dbReference type="RefSeq" id="WP_321561501.1">
    <property type="nucleotide sequence ID" value="NZ_CP139558.1"/>
</dbReference>
<name>A0ABZ0TGM8_9SPHI</name>
<gene>
    <name evidence="1" type="ORF">SNE25_23730</name>
</gene>
<accession>A0ABZ0TGM8</accession>
<dbReference type="Proteomes" id="UP001324380">
    <property type="component" value="Chromosome"/>
</dbReference>
<dbReference type="EMBL" id="CP139558">
    <property type="protein sequence ID" value="WPU92339.1"/>
    <property type="molecule type" value="Genomic_DNA"/>
</dbReference>